<feature type="region of interest" description="Disordered" evidence="1">
    <location>
        <begin position="119"/>
        <end position="140"/>
    </location>
</feature>
<feature type="domain" description="Glycoside hydrolase family 2 catalytic" evidence="2">
    <location>
        <begin position="216"/>
        <end position="247"/>
    </location>
</feature>
<dbReference type="PANTHER" id="PTHR42732:SF1">
    <property type="entry name" value="BETA-MANNOSIDASE"/>
    <property type="match status" value="1"/>
</dbReference>
<dbReference type="GO" id="GO:0005975">
    <property type="term" value="P:carbohydrate metabolic process"/>
    <property type="evidence" value="ECO:0007669"/>
    <property type="project" value="InterPro"/>
</dbReference>
<evidence type="ECO:0000256" key="1">
    <source>
        <dbReference type="SAM" id="MobiDB-lite"/>
    </source>
</evidence>
<name>A0AAD7U7U0_9STRA</name>
<organism evidence="3 4">
    <name type="scientific">Chrysophaeum taylorii</name>
    <dbReference type="NCBI Taxonomy" id="2483200"/>
    <lineage>
        <taxon>Eukaryota</taxon>
        <taxon>Sar</taxon>
        <taxon>Stramenopiles</taxon>
        <taxon>Ochrophyta</taxon>
        <taxon>Pelagophyceae</taxon>
        <taxon>Pelagomonadales</taxon>
        <taxon>Pelagomonadaceae</taxon>
        <taxon>Chrysophaeum</taxon>
    </lineage>
</organism>
<dbReference type="InterPro" id="IPR051913">
    <property type="entry name" value="GH2_Domain-Containing"/>
</dbReference>
<accession>A0AAD7U7U0</accession>
<evidence type="ECO:0000313" key="3">
    <source>
        <dbReference type="EMBL" id="KAJ8599425.1"/>
    </source>
</evidence>
<dbReference type="AlphaFoldDB" id="A0AAD7U7U0"/>
<dbReference type="Gene3D" id="3.20.20.80">
    <property type="entry name" value="Glycosidases"/>
    <property type="match status" value="1"/>
</dbReference>
<dbReference type="Pfam" id="PF02836">
    <property type="entry name" value="Glyco_hydro_2_C"/>
    <property type="match status" value="1"/>
</dbReference>
<dbReference type="InterPro" id="IPR017853">
    <property type="entry name" value="GH"/>
</dbReference>
<dbReference type="Proteomes" id="UP001230188">
    <property type="component" value="Unassembled WGS sequence"/>
</dbReference>
<evidence type="ECO:0000259" key="2">
    <source>
        <dbReference type="Pfam" id="PF02836"/>
    </source>
</evidence>
<dbReference type="InterPro" id="IPR006103">
    <property type="entry name" value="Glyco_hydro_2_cat"/>
</dbReference>
<dbReference type="InterPro" id="IPR023232">
    <property type="entry name" value="Glyco_hydro_2_AS"/>
</dbReference>
<protein>
    <recommendedName>
        <fullName evidence="2">Glycoside hydrolase family 2 catalytic domain-containing protein</fullName>
    </recommendedName>
</protein>
<evidence type="ECO:0000313" key="4">
    <source>
        <dbReference type="Proteomes" id="UP001230188"/>
    </source>
</evidence>
<proteinExistence type="predicted"/>
<dbReference type="PROSITE" id="PS00608">
    <property type="entry name" value="GLYCOSYL_HYDROL_F2_2"/>
    <property type="match status" value="1"/>
</dbReference>
<dbReference type="EMBL" id="JAQMWT010000565">
    <property type="protein sequence ID" value="KAJ8599425.1"/>
    <property type="molecule type" value="Genomic_DNA"/>
</dbReference>
<keyword evidence="4" id="KW-1185">Reference proteome</keyword>
<sequence>MRLSIVSAAAVSQQQQQQQQQQQRRYSLDSGWRFALLSTANYSAACPNGTWTVELDGLRSTSGLSQASAVTEAACARECCADASCETYQFCNQSSCGSGPPSQPSCWVGAYDASKTTESEGWVGKARSSSSSSDDDEAPPIERADAWCREALDDSRDGGWWTCPTTLSSRDLLMIPAPTNRAGIGTAHDVPNAALLDACDRLGMLVWDETHRNGDLDALRALVIRDRNHPSVFVWSVRNEKLRETNETSADGLAAVAEYHALDPLGQRVVSANYNDWLGNSTPLDL</sequence>
<comment type="caution">
    <text evidence="3">The sequence shown here is derived from an EMBL/GenBank/DDBJ whole genome shotgun (WGS) entry which is preliminary data.</text>
</comment>
<dbReference type="GO" id="GO:0004553">
    <property type="term" value="F:hydrolase activity, hydrolyzing O-glycosyl compounds"/>
    <property type="evidence" value="ECO:0007669"/>
    <property type="project" value="InterPro"/>
</dbReference>
<reference evidence="3" key="1">
    <citation type="submission" date="2023-01" db="EMBL/GenBank/DDBJ databases">
        <title>Metagenome sequencing of chrysophaentin producing Chrysophaeum taylorii.</title>
        <authorList>
            <person name="Davison J."/>
            <person name="Bewley C."/>
        </authorList>
    </citation>
    <scope>NUCLEOTIDE SEQUENCE</scope>
    <source>
        <strain evidence="3">NIES-1699</strain>
    </source>
</reference>
<dbReference type="SUPFAM" id="SSF51445">
    <property type="entry name" value="(Trans)glycosidases"/>
    <property type="match status" value="1"/>
</dbReference>
<gene>
    <name evidence="3" type="ORF">CTAYLR_007985</name>
</gene>
<dbReference type="PANTHER" id="PTHR42732">
    <property type="entry name" value="BETA-GALACTOSIDASE"/>
    <property type="match status" value="1"/>
</dbReference>